<dbReference type="AlphaFoldDB" id="A0A9W8CQ74"/>
<feature type="region of interest" description="Disordered" evidence="1">
    <location>
        <begin position="188"/>
        <end position="211"/>
    </location>
</feature>
<sequence length="246" mass="26620">MQEIVIVTRVGSWVGAETTVELLRRNIAVLGIGTNAQRIATLHSALQRQLPASKSALFIPCVGPLSSAATQEAILERLEGHRLIAMINNTGAYEEDAPGVISGASPFEQWDSLQRSLVDPLILFHRIRHVLRRNRCRVVNVAADDARSEMPRHVSLVAIKTAVNLITAEIAIVDPEVTSLAVHPAAPAVRLPPQERRPEPQTKDGSPPPAAADLIVGLALTAEPSLSGQYFMYSEPEFLVHPPPPS</sequence>
<gene>
    <name evidence="2" type="ORF">LPJ53_005102</name>
</gene>
<keyword evidence="3" id="KW-1185">Reference proteome</keyword>
<name>A0A9W8CQ74_9FUNG</name>
<proteinExistence type="predicted"/>
<protein>
    <recommendedName>
        <fullName evidence="4">NAD(P)-binding protein</fullName>
    </recommendedName>
</protein>
<dbReference type="InterPro" id="IPR002347">
    <property type="entry name" value="SDR_fam"/>
</dbReference>
<feature type="compositionally biased region" description="Basic and acidic residues" evidence="1">
    <location>
        <begin position="193"/>
        <end position="202"/>
    </location>
</feature>
<dbReference type="SUPFAM" id="SSF51735">
    <property type="entry name" value="NAD(P)-binding Rossmann-fold domains"/>
    <property type="match status" value="1"/>
</dbReference>
<comment type="caution">
    <text evidence="2">The sequence shown here is derived from an EMBL/GenBank/DDBJ whole genome shotgun (WGS) entry which is preliminary data.</text>
</comment>
<dbReference type="OrthoDB" id="5545019at2759"/>
<dbReference type="InterPro" id="IPR036291">
    <property type="entry name" value="NAD(P)-bd_dom_sf"/>
</dbReference>
<organism evidence="2 3">
    <name type="scientific">Coemansia erecta</name>
    <dbReference type="NCBI Taxonomy" id="147472"/>
    <lineage>
        <taxon>Eukaryota</taxon>
        <taxon>Fungi</taxon>
        <taxon>Fungi incertae sedis</taxon>
        <taxon>Zoopagomycota</taxon>
        <taxon>Kickxellomycotina</taxon>
        <taxon>Kickxellomycetes</taxon>
        <taxon>Kickxellales</taxon>
        <taxon>Kickxellaceae</taxon>
        <taxon>Coemansia</taxon>
    </lineage>
</organism>
<reference evidence="2" key="1">
    <citation type="submission" date="2022-07" db="EMBL/GenBank/DDBJ databases">
        <title>Phylogenomic reconstructions and comparative analyses of Kickxellomycotina fungi.</title>
        <authorList>
            <person name="Reynolds N.K."/>
            <person name="Stajich J.E."/>
            <person name="Barry K."/>
            <person name="Grigoriev I.V."/>
            <person name="Crous P."/>
            <person name="Smith M.E."/>
        </authorList>
    </citation>
    <scope>NUCLEOTIDE SEQUENCE</scope>
    <source>
        <strain evidence="2">NBRC 32514</strain>
    </source>
</reference>
<evidence type="ECO:0000313" key="3">
    <source>
        <dbReference type="Proteomes" id="UP001149813"/>
    </source>
</evidence>
<dbReference type="Pfam" id="PF00106">
    <property type="entry name" value="adh_short"/>
    <property type="match status" value="1"/>
</dbReference>
<accession>A0A9W8CQ74</accession>
<dbReference type="EMBL" id="JANBOJ010000279">
    <property type="protein sequence ID" value="KAJ1720251.1"/>
    <property type="molecule type" value="Genomic_DNA"/>
</dbReference>
<evidence type="ECO:0000256" key="1">
    <source>
        <dbReference type="SAM" id="MobiDB-lite"/>
    </source>
</evidence>
<dbReference type="Gene3D" id="3.40.50.720">
    <property type="entry name" value="NAD(P)-binding Rossmann-like Domain"/>
    <property type="match status" value="1"/>
</dbReference>
<evidence type="ECO:0000313" key="2">
    <source>
        <dbReference type="EMBL" id="KAJ1720251.1"/>
    </source>
</evidence>
<evidence type="ECO:0008006" key="4">
    <source>
        <dbReference type="Google" id="ProtNLM"/>
    </source>
</evidence>
<dbReference type="Proteomes" id="UP001149813">
    <property type="component" value="Unassembled WGS sequence"/>
</dbReference>